<evidence type="ECO:0000256" key="3">
    <source>
        <dbReference type="HAMAP-Rule" id="MF_01440"/>
    </source>
</evidence>
<dbReference type="InterPro" id="IPR011324">
    <property type="entry name" value="Cytotoxic_necrot_fac-like_cat"/>
</dbReference>
<proteinExistence type="inferred from homology"/>
<evidence type="ECO:0000256" key="2">
    <source>
        <dbReference type="ARBA" id="ARBA00022801"/>
    </source>
</evidence>
<dbReference type="Proteomes" id="UP001222275">
    <property type="component" value="Chromosome"/>
</dbReference>
<dbReference type="Pfam" id="PF03975">
    <property type="entry name" value="CheD"/>
    <property type="match status" value="1"/>
</dbReference>
<comment type="catalytic activity">
    <reaction evidence="3">
        <text>L-glutaminyl-[protein] + H2O = L-glutamyl-[protein] + NH4(+)</text>
        <dbReference type="Rhea" id="RHEA:16441"/>
        <dbReference type="Rhea" id="RHEA-COMP:10207"/>
        <dbReference type="Rhea" id="RHEA-COMP:10208"/>
        <dbReference type="ChEBI" id="CHEBI:15377"/>
        <dbReference type="ChEBI" id="CHEBI:28938"/>
        <dbReference type="ChEBI" id="CHEBI:29973"/>
        <dbReference type="ChEBI" id="CHEBI:30011"/>
        <dbReference type="EC" id="3.5.1.44"/>
    </reaction>
</comment>
<dbReference type="NCBIfam" id="NF010013">
    <property type="entry name" value="PRK13487.1"/>
    <property type="match status" value="1"/>
</dbReference>
<dbReference type="SUPFAM" id="SSF64438">
    <property type="entry name" value="CNF1/YfiH-like putative cysteine hydrolases"/>
    <property type="match status" value="1"/>
</dbReference>
<comment type="function">
    <text evidence="3">Probably deamidates glutamine residues to glutamate on methyl-accepting chemotaxis receptors (MCPs), playing an important role in chemotaxis.</text>
</comment>
<keyword evidence="2 3" id="KW-0378">Hydrolase</keyword>
<comment type="similarity">
    <text evidence="3">Belongs to the CheD family.</text>
</comment>
<dbReference type="PANTHER" id="PTHR35147:SF2">
    <property type="entry name" value="CHEMORECEPTOR GLUTAMINE DEAMIDASE CHED-RELATED"/>
    <property type="match status" value="1"/>
</dbReference>
<organism evidence="4 5">
    <name type="scientific">Thiomicrorhabdus lithotrophica</name>
    <dbReference type="NCBI Taxonomy" id="2949997"/>
    <lineage>
        <taxon>Bacteria</taxon>
        <taxon>Pseudomonadati</taxon>
        <taxon>Pseudomonadota</taxon>
        <taxon>Gammaproteobacteria</taxon>
        <taxon>Thiotrichales</taxon>
        <taxon>Piscirickettsiaceae</taxon>
        <taxon>Thiomicrorhabdus</taxon>
    </lineage>
</organism>
<keyword evidence="5" id="KW-1185">Reference proteome</keyword>
<dbReference type="Gene3D" id="3.30.1330.200">
    <property type="match status" value="1"/>
</dbReference>
<protein>
    <recommendedName>
        <fullName evidence="3">Probable chemoreceptor glutamine deamidase CheD</fullName>
        <ecNumber evidence="3">3.5.1.44</ecNumber>
    </recommendedName>
</protein>
<reference evidence="4 5" key="1">
    <citation type="submission" date="2022-06" db="EMBL/GenBank/DDBJ databases">
        <title>Thiomicrohabdus sp. nov, an obligately chemolithoautotrophic, sulfur-oxidizing bacterium isolated from beach of Guanyin Mountain. Amoy.</title>
        <authorList>
            <person name="Zhu H."/>
        </authorList>
    </citation>
    <scope>NUCLEOTIDE SEQUENCE [LARGE SCALE GENOMIC DNA]</scope>
    <source>
        <strain evidence="4 5">XGS-01</strain>
    </source>
</reference>
<evidence type="ECO:0000313" key="4">
    <source>
        <dbReference type="EMBL" id="WEJ63286.1"/>
    </source>
</evidence>
<sequence>MQTSIDPAEGITIIRILPGEFYVTKENERVETVLGSCISACVRDPIAGVGGMNHFMLPVDKNKKGNSELSDANRYGNYAMENLVNALLGLGAKRERLEFKLFGGGRIMSSMTNVGWYNIGFAFDYIYTEGFKIVSQDIGDIYPRKVLYYPTSGRVRVRRLNAMHNQSLADEENRYINKIEAKPVEGDVELF</sequence>
<dbReference type="InterPro" id="IPR005659">
    <property type="entry name" value="Chemorcpt_Glu_NH3ase_CheD"/>
</dbReference>
<name>A0ABY8CFM2_9GAMM</name>
<evidence type="ECO:0000256" key="1">
    <source>
        <dbReference type="ARBA" id="ARBA00022500"/>
    </source>
</evidence>
<dbReference type="GO" id="GO:0050568">
    <property type="term" value="F:protein-glutamine glutaminase activity"/>
    <property type="evidence" value="ECO:0007669"/>
    <property type="project" value="UniProtKB-EC"/>
</dbReference>
<evidence type="ECO:0000313" key="5">
    <source>
        <dbReference type="Proteomes" id="UP001222275"/>
    </source>
</evidence>
<keyword evidence="1 3" id="KW-0145">Chemotaxis</keyword>
<dbReference type="RefSeq" id="WP_275595539.1">
    <property type="nucleotide sequence ID" value="NZ_CP102381.1"/>
</dbReference>
<dbReference type="EC" id="3.5.1.44" evidence="3"/>
<accession>A0ABY8CFM2</accession>
<dbReference type="PANTHER" id="PTHR35147">
    <property type="entry name" value="CHEMORECEPTOR GLUTAMINE DEAMIDASE CHED-RELATED"/>
    <property type="match status" value="1"/>
</dbReference>
<dbReference type="HAMAP" id="MF_01440">
    <property type="entry name" value="CheD"/>
    <property type="match status" value="1"/>
</dbReference>
<dbReference type="CDD" id="cd16352">
    <property type="entry name" value="CheD"/>
    <property type="match status" value="1"/>
</dbReference>
<gene>
    <name evidence="3 4" type="primary">cheD</name>
    <name evidence="4" type="ORF">NR989_03265</name>
</gene>
<dbReference type="InterPro" id="IPR038592">
    <property type="entry name" value="CheD-like_sf"/>
</dbReference>
<dbReference type="EMBL" id="CP102381">
    <property type="protein sequence ID" value="WEJ63286.1"/>
    <property type="molecule type" value="Genomic_DNA"/>
</dbReference>